<reference evidence="2 3" key="1">
    <citation type="submission" date="2023-01" db="EMBL/GenBank/DDBJ databases">
        <authorList>
            <person name="Whitehead M."/>
        </authorList>
    </citation>
    <scope>NUCLEOTIDE SEQUENCE [LARGE SCALE GENOMIC DNA]</scope>
</reference>
<keyword evidence="3" id="KW-1185">Reference proteome</keyword>
<feature type="coiled-coil region" evidence="1">
    <location>
        <begin position="18"/>
        <end position="45"/>
    </location>
</feature>
<organism evidence="2 3">
    <name type="scientific">Macrosiphum euphorbiae</name>
    <name type="common">potato aphid</name>
    <dbReference type="NCBI Taxonomy" id="13131"/>
    <lineage>
        <taxon>Eukaryota</taxon>
        <taxon>Metazoa</taxon>
        <taxon>Ecdysozoa</taxon>
        <taxon>Arthropoda</taxon>
        <taxon>Hexapoda</taxon>
        <taxon>Insecta</taxon>
        <taxon>Pterygota</taxon>
        <taxon>Neoptera</taxon>
        <taxon>Paraneoptera</taxon>
        <taxon>Hemiptera</taxon>
        <taxon>Sternorrhyncha</taxon>
        <taxon>Aphidomorpha</taxon>
        <taxon>Aphidoidea</taxon>
        <taxon>Aphididae</taxon>
        <taxon>Macrosiphini</taxon>
        <taxon>Macrosiphum</taxon>
    </lineage>
</organism>
<gene>
    <name evidence="2" type="ORF">MEUPH1_LOCUS9254</name>
</gene>
<dbReference type="AlphaFoldDB" id="A0AAV0WBB0"/>
<feature type="coiled-coil region" evidence="1">
    <location>
        <begin position="473"/>
        <end position="567"/>
    </location>
</feature>
<evidence type="ECO:0000313" key="2">
    <source>
        <dbReference type="EMBL" id="CAI6353092.1"/>
    </source>
</evidence>
<feature type="coiled-coil region" evidence="1">
    <location>
        <begin position="314"/>
        <end position="341"/>
    </location>
</feature>
<sequence length="650" mass="75169">MAMEEKSIENIVQTIQDIDKTILKITEAIQVLRNAENKLNLKDNKTTDEITTFQDLKKTIGRQLKELEDKFDLSNQLKMTVVDHAYKLTQRNYGGPVDQLNPGCLDLIQRPTSTQNMNCNSTRELQKVGYLSHDALMGTSPHIMILRSMMGINSVRQSYCSTRECGYNSDSSCCSISSKDTNINTLATQCSENFHNSQEIYQLKEQLQNIINENQELLLKHKSITERNDLLVKALNRPAVFKKIEGSIRFPGKKEMEEKLSEFKSEILRLNSEIKEVHITQLKLKSVKEILDQFNATNCQCGSLSFKEKVNTSTKVQKQEIRQIELQIKQKNNELNKIVSDYEDIVKTNHKITDAHHKLADGLIELLKKLEEYNSEGLNDLINGLNKNNEDIETMELIIKERSNEINDCDEKLRRVQHETKDITLKTKKMEDAMKNLFNDFNESYNKLELVYKEQLEELLALPKVLKETHIKLQEETDLRVLAEESMNKLERDIRQVESLKNPKQNDDETMNRAIEDEQLKIKDENKVIESKLKSLEENIELAVQCLDKETQELNAVNLQIQDAIAESTKHINAFKLFSEIHLERIVNDLHRLKDILTESQSRECAKVLVKKSFMDHLKDKVTSIYQNVETCKLEMSILLEQSNANNITP</sequence>
<dbReference type="EMBL" id="CARXXK010000002">
    <property type="protein sequence ID" value="CAI6353092.1"/>
    <property type="molecule type" value="Genomic_DNA"/>
</dbReference>
<evidence type="ECO:0000256" key="1">
    <source>
        <dbReference type="SAM" id="Coils"/>
    </source>
</evidence>
<comment type="caution">
    <text evidence="2">The sequence shown here is derived from an EMBL/GenBank/DDBJ whole genome shotgun (WGS) entry which is preliminary data.</text>
</comment>
<feature type="coiled-coil region" evidence="1">
    <location>
        <begin position="200"/>
        <end position="227"/>
    </location>
</feature>
<evidence type="ECO:0000313" key="3">
    <source>
        <dbReference type="Proteomes" id="UP001160148"/>
    </source>
</evidence>
<name>A0AAV0WBB0_9HEMI</name>
<keyword evidence="1" id="KW-0175">Coiled coil</keyword>
<dbReference type="Proteomes" id="UP001160148">
    <property type="component" value="Unassembled WGS sequence"/>
</dbReference>
<proteinExistence type="predicted"/>
<accession>A0AAV0WBB0</accession>
<protein>
    <submittedName>
        <fullName evidence="2">Uncharacterized protein</fullName>
    </submittedName>
</protein>